<dbReference type="Pfam" id="PF00378">
    <property type="entry name" value="ECH_1"/>
    <property type="match status" value="1"/>
</dbReference>
<dbReference type="Gene3D" id="1.10.12.10">
    <property type="entry name" value="Lyase 2-enoyl-coa Hydratase, Chain A, domain 2"/>
    <property type="match status" value="1"/>
</dbReference>
<protein>
    <submittedName>
        <fullName evidence="2">Short chain enoyl-CoA hydratase /Enoyl-CoA hydratase</fullName>
    </submittedName>
</protein>
<dbReference type="AlphaFoldDB" id="A0A1H3ADA5"/>
<accession>A0A1H3ADA5</accession>
<dbReference type="PANTHER" id="PTHR43459">
    <property type="entry name" value="ENOYL-COA HYDRATASE"/>
    <property type="match status" value="1"/>
</dbReference>
<dbReference type="InterPro" id="IPR014748">
    <property type="entry name" value="Enoyl-CoA_hydra_C"/>
</dbReference>
<evidence type="ECO:0000313" key="3">
    <source>
        <dbReference type="Proteomes" id="UP000199118"/>
    </source>
</evidence>
<reference evidence="2 3" key="1">
    <citation type="submission" date="2016-10" db="EMBL/GenBank/DDBJ databases">
        <authorList>
            <person name="de Groot N.N."/>
        </authorList>
    </citation>
    <scope>NUCLEOTIDE SEQUENCE [LARGE SCALE GENOMIC DNA]</scope>
    <source>
        <strain evidence="2 3">DSM 17890</strain>
    </source>
</reference>
<evidence type="ECO:0000256" key="1">
    <source>
        <dbReference type="ARBA" id="ARBA00005254"/>
    </source>
</evidence>
<proteinExistence type="inferred from homology"/>
<dbReference type="STRING" id="356660.SAMN05444336_104150"/>
<dbReference type="OrthoDB" id="7619812at2"/>
<dbReference type="SUPFAM" id="SSF52096">
    <property type="entry name" value="ClpP/crotonase"/>
    <property type="match status" value="1"/>
</dbReference>
<keyword evidence="3" id="KW-1185">Reference proteome</keyword>
<dbReference type="CDD" id="cd06558">
    <property type="entry name" value="crotonase-like"/>
    <property type="match status" value="1"/>
</dbReference>
<comment type="similarity">
    <text evidence="1">Belongs to the enoyl-CoA hydratase/isomerase family.</text>
</comment>
<dbReference type="InterPro" id="IPR001753">
    <property type="entry name" value="Enoyl-CoA_hydra/iso"/>
</dbReference>
<gene>
    <name evidence="2" type="ORF">SAMN05444336_104150</name>
</gene>
<dbReference type="Proteomes" id="UP000199118">
    <property type="component" value="Unassembled WGS sequence"/>
</dbReference>
<dbReference type="Gene3D" id="3.90.226.10">
    <property type="entry name" value="2-enoyl-CoA Hydratase, Chain A, domain 1"/>
    <property type="match status" value="1"/>
</dbReference>
<sequence length="271" mass="28332">MTDQANARPAEPGPSDPLCVGVRHGTTQVIWMNDPRRRNALSLEIRSVLIAEMEAAMADPEVRAIVLAGSGGCFCAGGDIAGMKDMKAGASRARLQDIHRLVRLMHYGPKPVIAAVEGWAVGGGLSLAAACDVIVASREAKFALSFARIGLMPDLGALQALPARIGVGRTRLLAYTARTIDAETAAAWGVADELCAPGEAVAAAMRMAEETGRLAPLAIAATKQTLARAPQGMDELLSGEADTQALLFCTDDLKEGAAAFLEKRPAEFRGA</sequence>
<dbReference type="InterPro" id="IPR029045">
    <property type="entry name" value="ClpP/crotonase-like_dom_sf"/>
</dbReference>
<evidence type="ECO:0000313" key="2">
    <source>
        <dbReference type="EMBL" id="SDX27687.1"/>
    </source>
</evidence>
<dbReference type="GO" id="GO:0003824">
    <property type="term" value="F:catalytic activity"/>
    <property type="evidence" value="ECO:0007669"/>
    <property type="project" value="UniProtKB-ARBA"/>
</dbReference>
<name>A0A1H3ADA5_9RHOB</name>
<dbReference type="EMBL" id="FNMZ01000004">
    <property type="protein sequence ID" value="SDX27687.1"/>
    <property type="molecule type" value="Genomic_DNA"/>
</dbReference>
<dbReference type="RefSeq" id="WP_092682385.1">
    <property type="nucleotide sequence ID" value="NZ_FNMZ01000004.1"/>
</dbReference>
<organism evidence="2 3">
    <name type="scientific">Albimonas donghaensis</name>
    <dbReference type="NCBI Taxonomy" id="356660"/>
    <lineage>
        <taxon>Bacteria</taxon>
        <taxon>Pseudomonadati</taxon>
        <taxon>Pseudomonadota</taxon>
        <taxon>Alphaproteobacteria</taxon>
        <taxon>Rhodobacterales</taxon>
        <taxon>Paracoccaceae</taxon>
        <taxon>Albimonas</taxon>
    </lineage>
</organism>
<dbReference type="PANTHER" id="PTHR43459:SF1">
    <property type="entry name" value="EG:BACN32G11.4 PROTEIN"/>
    <property type="match status" value="1"/>
</dbReference>